<dbReference type="EMBL" id="AM849036">
    <property type="protein sequence ID" value="CAQ03273.1"/>
    <property type="molecule type" value="Genomic_DNA"/>
</dbReference>
<dbReference type="KEGG" id="cms:pCSL0028"/>
<name>B0RJ83_CLASE</name>
<accession>B0RJ83</accession>
<geneLocation type="plasmid" evidence="1 2">
    <name>pCSL1</name>
</geneLocation>
<organism evidence="1 2">
    <name type="scientific">Clavibacter sepedonicus</name>
    <name type="common">Clavibacter michiganensis subsp. sepedonicus</name>
    <dbReference type="NCBI Taxonomy" id="31964"/>
    <lineage>
        <taxon>Bacteria</taxon>
        <taxon>Bacillati</taxon>
        <taxon>Actinomycetota</taxon>
        <taxon>Actinomycetes</taxon>
        <taxon>Micrococcales</taxon>
        <taxon>Microbacteriaceae</taxon>
        <taxon>Clavibacter</taxon>
    </lineage>
</organism>
<reference evidence="1 2" key="1">
    <citation type="journal article" date="2008" name="J. Bacteriol.">
        <title>Genome of the actinomycete plant pathogen Clavibacter michiganensis subsp. sepedonicus suggests recent niche adaptation.</title>
        <authorList>
            <person name="Bentley S.D."/>
            <person name="Corton C."/>
            <person name="Brown S.E."/>
            <person name="Barron A."/>
            <person name="Clark L."/>
            <person name="Doggett J."/>
            <person name="Harris B."/>
            <person name="Ormond D."/>
            <person name="Quail M.A."/>
            <person name="May G."/>
            <person name="Francis D."/>
            <person name="Knudson D."/>
            <person name="Parkhill J."/>
            <person name="Ishimaru C.A."/>
        </authorList>
    </citation>
    <scope>NUCLEOTIDE SEQUENCE [LARGE SCALE GENOMIC DNA]</scope>
    <source>
        <strain evidence="2">ATCC 33113 / DSM 20744 / JCM 9667 / LMG 2889 / ICMP 2535 / C-1</strain>
    </source>
</reference>
<evidence type="ECO:0000313" key="1">
    <source>
        <dbReference type="EMBL" id="CAQ03273.1"/>
    </source>
</evidence>
<evidence type="ECO:0000313" key="2">
    <source>
        <dbReference type="Proteomes" id="UP000001318"/>
    </source>
</evidence>
<protein>
    <submittedName>
        <fullName evidence="1">Membrane protein</fullName>
    </submittedName>
</protein>
<dbReference type="AlphaFoldDB" id="B0RJ83"/>
<dbReference type="RefSeq" id="WP_012300340.1">
    <property type="nucleotide sequence ID" value="NZ_CP088267.1"/>
</dbReference>
<gene>
    <name evidence="1" type="ordered locus">pCSL0028</name>
</gene>
<keyword evidence="2" id="KW-1185">Reference proteome</keyword>
<dbReference type="HOGENOM" id="CLU_2116662_0_0_11"/>
<proteinExistence type="predicted"/>
<sequence length="114" mass="13164">MDTQLLMIQVAGFVIDGVETVDDQSVIDRHGWTSPEVAVRQWRRRGGVYSTGRYRSFENGRQCVTDVSGDRHYAELGISTIFDRVYFVRVPIVPRSAEPDRADLDRPHRIEEKR</sequence>
<keyword evidence="1" id="KW-0614">Plasmid</keyword>
<dbReference type="Proteomes" id="UP000001318">
    <property type="component" value="Plasmid pCSL1"/>
</dbReference>